<gene>
    <name evidence="2" type="ORF">PG2T_04635</name>
</gene>
<dbReference type="InterPro" id="IPR002725">
    <property type="entry name" value="YgjP-like_metallopeptidase"/>
</dbReference>
<dbReference type="Pfam" id="PF01863">
    <property type="entry name" value="YgjP-like"/>
    <property type="match status" value="1"/>
</dbReference>
<dbReference type="Proteomes" id="UP000092952">
    <property type="component" value="Chromosome"/>
</dbReference>
<feature type="domain" description="YgjP-like metallopeptidase" evidence="1">
    <location>
        <begin position="7"/>
        <end position="214"/>
    </location>
</feature>
<protein>
    <recommendedName>
        <fullName evidence="1">YgjP-like metallopeptidase domain-containing protein</fullName>
    </recommendedName>
</protein>
<dbReference type="STRING" id="1810504.PG2T_04635"/>
<dbReference type="EMBL" id="CP014671">
    <property type="protein sequence ID" value="ANX03546.1"/>
    <property type="molecule type" value="Genomic_DNA"/>
</dbReference>
<evidence type="ECO:0000313" key="3">
    <source>
        <dbReference type="Proteomes" id="UP000092952"/>
    </source>
</evidence>
<evidence type="ECO:0000313" key="2">
    <source>
        <dbReference type="EMBL" id="ANX03546.1"/>
    </source>
</evidence>
<dbReference type="PANTHER" id="PTHR30399:SF1">
    <property type="entry name" value="UTP PYROPHOSPHATASE"/>
    <property type="match status" value="1"/>
</dbReference>
<name>A0A1B1YRY7_9GAMM</name>
<dbReference type="InterPro" id="IPR053136">
    <property type="entry name" value="UTP_pyrophosphatase-like"/>
</dbReference>
<reference evidence="3" key="1">
    <citation type="submission" date="2016-03" db="EMBL/GenBank/DDBJ databases">
        <title>Complete genome sequence of Solimmundus cernigliae, representing a novel lineage of polycyclic aromatic hydrocarbon degraders within the Gammaproteobacteria.</title>
        <authorList>
            <person name="Singleton D.R."/>
            <person name="Dickey A.N."/>
            <person name="Scholl E.H."/>
            <person name="Wright F.A."/>
            <person name="Aitken M.D."/>
        </authorList>
    </citation>
    <scope>NUCLEOTIDE SEQUENCE [LARGE SCALE GENOMIC DNA]</scope>
    <source>
        <strain evidence="3">TR3.2</strain>
    </source>
</reference>
<dbReference type="PANTHER" id="PTHR30399">
    <property type="entry name" value="UNCHARACTERIZED PROTEIN YGJP"/>
    <property type="match status" value="1"/>
</dbReference>
<accession>A0A1B1YRY7</accession>
<sequence length="223" mass="25108">MLRARRRTYALRVSADGVLELRVPLRLPARLLPDILHRHRRWIAGQLERRARRMTAAPDFGPGSQQRYLGQGYPLQLAVGRARVQLQDGCLQVSVPAPEHAPTVSGALDGWYRRQAQALLPPRLATLATALPWLSGRALPPPRIVRLRARWGSCAADGHITLNLGLVLLEQPLIDYVLLHELCHLREMNHGPRFYALLAAALPDHRERRAALARERPWRPAPA</sequence>
<dbReference type="KEGG" id="gbi:PG2T_04635"/>
<proteinExistence type="predicted"/>
<organism evidence="2 3">
    <name type="scientific">Immundisolibacter cernigliae</name>
    <dbReference type="NCBI Taxonomy" id="1810504"/>
    <lineage>
        <taxon>Bacteria</taxon>
        <taxon>Pseudomonadati</taxon>
        <taxon>Pseudomonadota</taxon>
        <taxon>Gammaproteobacteria</taxon>
        <taxon>Immundisolibacterales</taxon>
        <taxon>Immundisolibacteraceae</taxon>
        <taxon>Immundisolibacter</taxon>
    </lineage>
</organism>
<dbReference type="Gene3D" id="3.30.2010.10">
    <property type="entry name" value="Metalloproteases ('zincins'), catalytic domain"/>
    <property type="match status" value="1"/>
</dbReference>
<evidence type="ECO:0000259" key="1">
    <source>
        <dbReference type="Pfam" id="PF01863"/>
    </source>
</evidence>
<dbReference type="InParanoid" id="A0A1B1YRY7"/>
<dbReference type="CDD" id="cd07344">
    <property type="entry name" value="M48_yhfN_like"/>
    <property type="match status" value="1"/>
</dbReference>
<keyword evidence="3" id="KW-1185">Reference proteome</keyword>
<dbReference type="AlphaFoldDB" id="A0A1B1YRY7"/>